<dbReference type="EMBL" id="JAUSUG010000051">
    <property type="protein sequence ID" value="MDQ0258107.1"/>
    <property type="molecule type" value="Genomic_DNA"/>
</dbReference>
<dbReference type="RefSeq" id="WP_307332875.1">
    <property type="nucleotide sequence ID" value="NZ_JAUSUG010000051.1"/>
</dbReference>
<evidence type="ECO:0000313" key="3">
    <source>
        <dbReference type="Proteomes" id="UP001230005"/>
    </source>
</evidence>
<reference evidence="2 3" key="1">
    <citation type="submission" date="2023-07" db="EMBL/GenBank/DDBJ databases">
        <title>Genomic Encyclopedia of Type Strains, Phase IV (KMG-IV): sequencing the most valuable type-strain genomes for metagenomic binning, comparative biology and taxonomic classification.</title>
        <authorList>
            <person name="Goeker M."/>
        </authorList>
    </citation>
    <scope>NUCLEOTIDE SEQUENCE [LARGE SCALE GENOMIC DNA]</scope>
    <source>
        <strain evidence="2 3">DSM 9768</strain>
    </source>
</reference>
<feature type="transmembrane region" description="Helical" evidence="1">
    <location>
        <begin position="50"/>
        <end position="74"/>
    </location>
</feature>
<proteinExistence type="predicted"/>
<feature type="transmembrane region" description="Helical" evidence="1">
    <location>
        <begin position="86"/>
        <end position="109"/>
    </location>
</feature>
<evidence type="ECO:0000313" key="2">
    <source>
        <dbReference type="EMBL" id="MDQ0258107.1"/>
    </source>
</evidence>
<feature type="transmembrane region" description="Helical" evidence="1">
    <location>
        <begin position="137"/>
        <end position="158"/>
    </location>
</feature>
<dbReference type="Proteomes" id="UP001230005">
    <property type="component" value="Unassembled WGS sequence"/>
</dbReference>
<dbReference type="InterPro" id="IPR025495">
    <property type="entry name" value="DUF4386"/>
</dbReference>
<keyword evidence="3" id="KW-1185">Reference proteome</keyword>
<protein>
    <recommendedName>
        <fullName evidence="4">DUF4386 domain-containing protein</fullName>
    </recommendedName>
</protein>
<gene>
    <name evidence="2" type="ORF">J2S74_005572</name>
</gene>
<accession>A0ABU0A3N4</accession>
<name>A0ABU0A3N4_9BACI</name>
<comment type="caution">
    <text evidence="2">The sequence shown here is derived from an EMBL/GenBank/DDBJ whole genome shotgun (WGS) entry which is preliminary data.</text>
</comment>
<feature type="transmembrane region" description="Helical" evidence="1">
    <location>
        <begin position="170"/>
        <end position="191"/>
    </location>
</feature>
<keyword evidence="1" id="KW-0472">Membrane</keyword>
<evidence type="ECO:0000256" key="1">
    <source>
        <dbReference type="SAM" id="Phobius"/>
    </source>
</evidence>
<keyword evidence="1" id="KW-0812">Transmembrane</keyword>
<dbReference type="Pfam" id="PF14329">
    <property type="entry name" value="DUF4386"/>
    <property type="match status" value="1"/>
</dbReference>
<sequence length="226" mass="25268">MIIIKSERRTAIILGGLLVFSFVFGILSSVPALEYQDYLTKLAEIEMQVLIASFFQAAMSLVYVSIAVLFYPIIKKYNKSLAAGYFSLRIIGAGFLFAGIGPLLLSLWLSQSYVVSSEVNSTYFQITGELLRQGRDILNHIGMILPWSIGGLILYYCLYKIRLIPRWLSIWGILGSTFTLLATLMLMLNIIKLVSPVYFILNAPLAIGELIIAILLIVRGFNPPYN</sequence>
<feature type="transmembrane region" description="Helical" evidence="1">
    <location>
        <begin position="12"/>
        <end position="30"/>
    </location>
</feature>
<evidence type="ECO:0008006" key="4">
    <source>
        <dbReference type="Google" id="ProtNLM"/>
    </source>
</evidence>
<organism evidence="2 3">
    <name type="scientific">Evansella vedderi</name>
    <dbReference type="NCBI Taxonomy" id="38282"/>
    <lineage>
        <taxon>Bacteria</taxon>
        <taxon>Bacillati</taxon>
        <taxon>Bacillota</taxon>
        <taxon>Bacilli</taxon>
        <taxon>Bacillales</taxon>
        <taxon>Bacillaceae</taxon>
        <taxon>Evansella</taxon>
    </lineage>
</organism>
<feature type="transmembrane region" description="Helical" evidence="1">
    <location>
        <begin position="197"/>
        <end position="218"/>
    </location>
</feature>
<keyword evidence="1" id="KW-1133">Transmembrane helix</keyword>